<evidence type="ECO:0000256" key="10">
    <source>
        <dbReference type="ARBA" id="ARBA00023004"/>
    </source>
</evidence>
<dbReference type="Pfam" id="PF00067">
    <property type="entry name" value="p450"/>
    <property type="match status" value="1"/>
</dbReference>
<keyword evidence="7 14" id="KW-0479">Metal-binding</keyword>
<evidence type="ECO:0000256" key="16">
    <source>
        <dbReference type="SAM" id="Phobius"/>
    </source>
</evidence>
<dbReference type="PRINTS" id="PR00385">
    <property type="entry name" value="P450"/>
</dbReference>
<dbReference type="Gene3D" id="1.10.630.10">
    <property type="entry name" value="Cytochrome P450"/>
    <property type="match status" value="1"/>
</dbReference>
<organism evidence="17 18">
    <name type="scientific">Lentinula detonsa</name>
    <dbReference type="NCBI Taxonomy" id="2804962"/>
    <lineage>
        <taxon>Eukaryota</taxon>
        <taxon>Fungi</taxon>
        <taxon>Dikarya</taxon>
        <taxon>Basidiomycota</taxon>
        <taxon>Agaricomycotina</taxon>
        <taxon>Agaricomycetes</taxon>
        <taxon>Agaricomycetidae</taxon>
        <taxon>Agaricales</taxon>
        <taxon>Marasmiineae</taxon>
        <taxon>Omphalotaceae</taxon>
        <taxon>Lentinula</taxon>
    </lineage>
</organism>
<comment type="pathway">
    <text evidence="3">Secondary metabolite biosynthesis.</text>
</comment>
<reference evidence="17" key="1">
    <citation type="submission" date="2022-08" db="EMBL/GenBank/DDBJ databases">
        <authorList>
            <consortium name="DOE Joint Genome Institute"/>
            <person name="Min B."/>
            <person name="Riley R."/>
            <person name="Sierra-Patev S."/>
            <person name="Naranjo-Ortiz M."/>
            <person name="Looney B."/>
            <person name="Konkel Z."/>
            <person name="Slot J.C."/>
            <person name="Sakamoto Y."/>
            <person name="Steenwyk J.L."/>
            <person name="Rokas A."/>
            <person name="Carro J."/>
            <person name="Camarero S."/>
            <person name="Ferreira P."/>
            <person name="Molpeceres G."/>
            <person name="Ruiz-Duenas F.J."/>
            <person name="Serrano A."/>
            <person name="Henrissat B."/>
            <person name="Drula E."/>
            <person name="Hughes K.W."/>
            <person name="Mata J.L."/>
            <person name="Ishikawa N.K."/>
            <person name="Vargas-Isla R."/>
            <person name="Ushijima S."/>
            <person name="Smith C.A."/>
            <person name="Ahrendt S."/>
            <person name="Andreopoulos W."/>
            <person name="He G."/>
            <person name="Labutti K."/>
            <person name="Lipzen A."/>
            <person name="Ng V."/>
            <person name="Sandor L."/>
            <person name="Barry K."/>
            <person name="Martinez A.T."/>
            <person name="Xiao Y."/>
            <person name="Gibbons J.G."/>
            <person name="Terashima K."/>
            <person name="Hibbett D.S."/>
            <person name="Grigoriev I.V."/>
        </authorList>
    </citation>
    <scope>NUCLEOTIDE SEQUENCE</scope>
    <source>
        <strain evidence="17">TFB7829</strain>
    </source>
</reference>
<protein>
    <submittedName>
        <fullName evidence="17">Cytochrome P450</fullName>
    </submittedName>
</protein>
<evidence type="ECO:0000256" key="11">
    <source>
        <dbReference type="ARBA" id="ARBA00023033"/>
    </source>
</evidence>
<dbReference type="Proteomes" id="UP001163850">
    <property type="component" value="Unassembled WGS sequence"/>
</dbReference>
<keyword evidence="11 15" id="KW-0503">Monooxygenase</keyword>
<evidence type="ECO:0000256" key="14">
    <source>
        <dbReference type="PIRSR" id="PIRSR602401-1"/>
    </source>
</evidence>
<gene>
    <name evidence="17" type="ORF">F5890DRAFT_1574350</name>
</gene>
<keyword evidence="10 14" id="KW-0408">Iron</keyword>
<evidence type="ECO:0000313" key="18">
    <source>
        <dbReference type="Proteomes" id="UP001163850"/>
    </source>
</evidence>
<evidence type="ECO:0000256" key="4">
    <source>
        <dbReference type="ARBA" id="ARBA00010617"/>
    </source>
</evidence>
<evidence type="ECO:0000256" key="15">
    <source>
        <dbReference type="RuleBase" id="RU000461"/>
    </source>
</evidence>
<name>A0AA38PX56_9AGAR</name>
<dbReference type="InterPro" id="IPR036396">
    <property type="entry name" value="Cyt_P450_sf"/>
</dbReference>
<dbReference type="PRINTS" id="PR00463">
    <property type="entry name" value="EP450I"/>
</dbReference>
<dbReference type="InterPro" id="IPR001128">
    <property type="entry name" value="Cyt_P450"/>
</dbReference>
<keyword evidence="12 16" id="KW-0472">Membrane</keyword>
<evidence type="ECO:0000256" key="13">
    <source>
        <dbReference type="ARBA" id="ARBA00023180"/>
    </source>
</evidence>
<feature type="transmembrane region" description="Helical" evidence="16">
    <location>
        <begin position="6"/>
        <end position="24"/>
    </location>
</feature>
<dbReference type="PROSITE" id="PS00086">
    <property type="entry name" value="CYTOCHROME_P450"/>
    <property type="match status" value="1"/>
</dbReference>
<dbReference type="GO" id="GO:0004497">
    <property type="term" value="F:monooxygenase activity"/>
    <property type="evidence" value="ECO:0007669"/>
    <property type="project" value="UniProtKB-KW"/>
</dbReference>
<evidence type="ECO:0000256" key="5">
    <source>
        <dbReference type="ARBA" id="ARBA00022617"/>
    </source>
</evidence>
<feature type="transmembrane region" description="Helical" evidence="16">
    <location>
        <begin position="325"/>
        <end position="353"/>
    </location>
</feature>
<keyword evidence="6 16" id="KW-0812">Transmembrane</keyword>
<evidence type="ECO:0000256" key="12">
    <source>
        <dbReference type="ARBA" id="ARBA00023136"/>
    </source>
</evidence>
<dbReference type="PANTHER" id="PTHR46300:SF2">
    <property type="entry name" value="CYTOCHROME P450 MONOOXYGENASE ALNH-RELATED"/>
    <property type="match status" value="1"/>
</dbReference>
<dbReference type="InterPro" id="IPR017972">
    <property type="entry name" value="Cyt_P450_CS"/>
</dbReference>
<comment type="caution">
    <text evidence="17">The sequence shown here is derived from an EMBL/GenBank/DDBJ whole genome shotgun (WGS) entry which is preliminary data.</text>
</comment>
<keyword evidence="13" id="KW-0325">Glycoprotein</keyword>
<evidence type="ECO:0000256" key="2">
    <source>
        <dbReference type="ARBA" id="ARBA00004167"/>
    </source>
</evidence>
<evidence type="ECO:0000256" key="7">
    <source>
        <dbReference type="ARBA" id="ARBA00022723"/>
    </source>
</evidence>
<dbReference type="GO" id="GO:0020037">
    <property type="term" value="F:heme binding"/>
    <property type="evidence" value="ECO:0007669"/>
    <property type="project" value="InterPro"/>
</dbReference>
<dbReference type="EMBL" id="MU802042">
    <property type="protein sequence ID" value="KAJ3982913.1"/>
    <property type="molecule type" value="Genomic_DNA"/>
</dbReference>
<evidence type="ECO:0000256" key="6">
    <source>
        <dbReference type="ARBA" id="ARBA00022692"/>
    </source>
</evidence>
<dbReference type="InterPro" id="IPR050364">
    <property type="entry name" value="Cytochrome_P450_fung"/>
</dbReference>
<evidence type="ECO:0000256" key="3">
    <source>
        <dbReference type="ARBA" id="ARBA00005179"/>
    </source>
</evidence>
<dbReference type="PANTHER" id="PTHR46300">
    <property type="entry name" value="P450, PUTATIVE (EUROFUNG)-RELATED-RELATED"/>
    <property type="match status" value="1"/>
</dbReference>
<evidence type="ECO:0000313" key="17">
    <source>
        <dbReference type="EMBL" id="KAJ3982913.1"/>
    </source>
</evidence>
<comment type="similarity">
    <text evidence="4 15">Belongs to the cytochrome P450 family.</text>
</comment>
<dbReference type="SUPFAM" id="SSF48264">
    <property type="entry name" value="Cytochrome P450"/>
    <property type="match status" value="1"/>
</dbReference>
<evidence type="ECO:0000256" key="9">
    <source>
        <dbReference type="ARBA" id="ARBA00023002"/>
    </source>
</evidence>
<keyword evidence="5 14" id="KW-0349">Heme</keyword>
<keyword evidence="8 16" id="KW-1133">Transmembrane helix</keyword>
<dbReference type="GO" id="GO:0016705">
    <property type="term" value="F:oxidoreductase activity, acting on paired donors, with incorporation or reduction of molecular oxygen"/>
    <property type="evidence" value="ECO:0007669"/>
    <property type="project" value="InterPro"/>
</dbReference>
<keyword evidence="9 15" id="KW-0560">Oxidoreductase</keyword>
<proteinExistence type="inferred from homology"/>
<comment type="cofactor">
    <cofactor evidence="1 14">
        <name>heme</name>
        <dbReference type="ChEBI" id="CHEBI:30413"/>
    </cofactor>
</comment>
<evidence type="ECO:0000256" key="8">
    <source>
        <dbReference type="ARBA" id="ARBA00022989"/>
    </source>
</evidence>
<dbReference type="InterPro" id="IPR002401">
    <property type="entry name" value="Cyt_P450_E_grp-I"/>
</dbReference>
<dbReference type="AlphaFoldDB" id="A0AA38PX56"/>
<evidence type="ECO:0000256" key="1">
    <source>
        <dbReference type="ARBA" id="ARBA00001971"/>
    </source>
</evidence>
<sequence>MAPALWGLANLIPLVLAVFIIETFRTRKTRGLKFPPGPPQLPIIGNVHQLSIDAWTTFTAWKDEYGPIVYLNLAGQNVVVLNTLGVASDLLDDRAAIYSDRPNWIVACQMLTEGLFMPFVRYGETWRRMRRAAHQGLHQNAVEKYKPIQTKEAMLLLNDLFHKPDGWVDHVRRYIQSFLTRTDSELTFIPRAGGSTVLGVTYDLPTLPSVNDTELRSIYDFTIHLVNTAYVDSFVVEFFPWLRHFPAWMMSWKAKALRWSRESIPIFLSMFQKVKTDWVGFSLEYVVSIRCKAYSFFQENGLARPSLTGVVVEQQGKFGLKDKEVAWMVAAIAAASETMSGVLAWFFLAMVMYPEVQAKAQAELDRVVGRDRLPTFEDLQHLPYIRAIVKESLRLNPVDPLGLQHRSIEDDFYNGYFIPKGTICIANVWAMNRDVDVYGPDAHLFRPERHLDKNGNLNPAAFPRTKNEGHNTFGFGRRICVGRYLANNSLFLDMASILWLFNIQPPANDDGSPVILTEDTVNEGLVVRPNHYNYIFKPRFAEAPKILEDVLAAIQAQA</sequence>
<dbReference type="CDD" id="cd11065">
    <property type="entry name" value="CYP64-like"/>
    <property type="match status" value="1"/>
</dbReference>
<accession>A0AA38PX56</accession>
<comment type="subcellular location">
    <subcellularLocation>
        <location evidence="2">Membrane</location>
        <topology evidence="2">Single-pass membrane protein</topology>
    </subcellularLocation>
</comment>
<dbReference type="GO" id="GO:0005506">
    <property type="term" value="F:iron ion binding"/>
    <property type="evidence" value="ECO:0007669"/>
    <property type="project" value="InterPro"/>
</dbReference>
<dbReference type="GO" id="GO:0016020">
    <property type="term" value="C:membrane"/>
    <property type="evidence" value="ECO:0007669"/>
    <property type="project" value="UniProtKB-SubCell"/>
</dbReference>
<feature type="binding site" description="axial binding residue" evidence="14">
    <location>
        <position position="480"/>
    </location>
    <ligand>
        <name>heme</name>
        <dbReference type="ChEBI" id="CHEBI:30413"/>
    </ligand>
    <ligandPart>
        <name>Fe</name>
        <dbReference type="ChEBI" id="CHEBI:18248"/>
    </ligandPart>
</feature>